<evidence type="ECO:0000313" key="1">
    <source>
        <dbReference type="EMBL" id="KIL59006.1"/>
    </source>
</evidence>
<dbReference type="EMBL" id="KN818324">
    <property type="protein sequence ID" value="KIL59006.1"/>
    <property type="molecule type" value="Genomic_DNA"/>
</dbReference>
<evidence type="ECO:0000313" key="2">
    <source>
        <dbReference type="Proteomes" id="UP000054549"/>
    </source>
</evidence>
<accession>A0A0C2WQN2</accession>
<dbReference type="AlphaFoldDB" id="A0A0C2WQN2"/>
<proteinExistence type="predicted"/>
<keyword evidence="2" id="KW-1185">Reference proteome</keyword>
<dbReference type="InParanoid" id="A0A0C2WQN2"/>
<protein>
    <submittedName>
        <fullName evidence="1">Uncharacterized protein</fullName>
    </submittedName>
</protein>
<gene>
    <name evidence="1" type="ORF">M378DRAFT_283804</name>
</gene>
<sequence>MFGCDPHQTITQVRDTLPYLRRDVNRIEIPFVAVNTTLGSAGISFLDILFKCAEIMHRHCDPPPQLNSHLETVILRVPTHGGIYCHKLKYRCVSGALTYCDLALFVVRIVLELLKVCRRCPISSLYVMGTYLNRSRNSYWFMVRTIDCTR</sequence>
<dbReference type="Proteomes" id="UP000054549">
    <property type="component" value="Unassembled WGS sequence"/>
</dbReference>
<dbReference type="HOGENOM" id="CLU_1740023_0_0_1"/>
<organism evidence="1 2">
    <name type="scientific">Amanita muscaria (strain Koide BX008)</name>
    <dbReference type="NCBI Taxonomy" id="946122"/>
    <lineage>
        <taxon>Eukaryota</taxon>
        <taxon>Fungi</taxon>
        <taxon>Dikarya</taxon>
        <taxon>Basidiomycota</taxon>
        <taxon>Agaricomycotina</taxon>
        <taxon>Agaricomycetes</taxon>
        <taxon>Agaricomycetidae</taxon>
        <taxon>Agaricales</taxon>
        <taxon>Pluteineae</taxon>
        <taxon>Amanitaceae</taxon>
        <taxon>Amanita</taxon>
    </lineage>
</organism>
<name>A0A0C2WQN2_AMAMK</name>
<reference evidence="1 2" key="1">
    <citation type="submission" date="2014-04" db="EMBL/GenBank/DDBJ databases">
        <title>Evolutionary Origins and Diversification of the Mycorrhizal Mutualists.</title>
        <authorList>
            <consortium name="DOE Joint Genome Institute"/>
            <consortium name="Mycorrhizal Genomics Consortium"/>
            <person name="Kohler A."/>
            <person name="Kuo A."/>
            <person name="Nagy L.G."/>
            <person name="Floudas D."/>
            <person name="Copeland A."/>
            <person name="Barry K.W."/>
            <person name="Cichocki N."/>
            <person name="Veneault-Fourrey C."/>
            <person name="LaButti K."/>
            <person name="Lindquist E.A."/>
            <person name="Lipzen A."/>
            <person name="Lundell T."/>
            <person name="Morin E."/>
            <person name="Murat C."/>
            <person name="Riley R."/>
            <person name="Ohm R."/>
            <person name="Sun H."/>
            <person name="Tunlid A."/>
            <person name="Henrissat B."/>
            <person name="Grigoriev I.V."/>
            <person name="Hibbett D.S."/>
            <person name="Martin F."/>
        </authorList>
    </citation>
    <scope>NUCLEOTIDE SEQUENCE [LARGE SCALE GENOMIC DNA]</scope>
    <source>
        <strain evidence="1 2">Koide BX008</strain>
    </source>
</reference>